<accession>A0ABX2ALR6</accession>
<dbReference type="InterPro" id="IPR035985">
    <property type="entry name" value="Ubiquitin-activating_enz"/>
</dbReference>
<dbReference type="PANTHER" id="PTHR10953:SF102">
    <property type="entry name" value="ADENYLYLTRANSFERASE AND SULFURTRANSFERASE MOCS3"/>
    <property type="match status" value="1"/>
</dbReference>
<evidence type="ECO:0000313" key="3">
    <source>
        <dbReference type="Proteomes" id="UP000714420"/>
    </source>
</evidence>
<dbReference type="GO" id="GO:0016779">
    <property type="term" value="F:nucleotidyltransferase activity"/>
    <property type="evidence" value="ECO:0007669"/>
    <property type="project" value="UniProtKB-KW"/>
</dbReference>
<dbReference type="Gene3D" id="3.40.50.720">
    <property type="entry name" value="NAD(P)-binding Rossmann-like Domain"/>
    <property type="match status" value="1"/>
</dbReference>
<keyword evidence="3" id="KW-1185">Reference proteome</keyword>
<dbReference type="RefSeq" id="WP_172274860.1">
    <property type="nucleotide sequence ID" value="NZ_CASGMU010000005.1"/>
</dbReference>
<dbReference type="CDD" id="cd00757">
    <property type="entry name" value="ThiF_MoeB_HesA_family"/>
    <property type="match status" value="1"/>
</dbReference>
<dbReference type="PANTHER" id="PTHR10953">
    <property type="entry name" value="UBIQUITIN-ACTIVATING ENZYME E1"/>
    <property type="match status" value="1"/>
</dbReference>
<reference evidence="2 3" key="1">
    <citation type="submission" date="2020-05" db="EMBL/GenBank/DDBJ databases">
        <title>Distinct polysaccharide utilization as determinants for interspecies competition between intestinal Prevotella spp.</title>
        <authorList>
            <person name="Galvez E.J.C."/>
            <person name="Iljazovic A."/>
            <person name="Strowig T."/>
        </authorList>
    </citation>
    <scope>NUCLEOTIDE SEQUENCE [LARGE SCALE GENOMIC DNA]</scope>
    <source>
        <strain evidence="2 3">PMUR</strain>
    </source>
</reference>
<proteinExistence type="predicted"/>
<dbReference type="SUPFAM" id="SSF69572">
    <property type="entry name" value="Activating enzymes of the ubiquitin-like proteins"/>
    <property type="match status" value="1"/>
</dbReference>
<gene>
    <name evidence="2" type="ORF">HPS56_05050</name>
</gene>
<keyword evidence="2" id="KW-0808">Transferase</keyword>
<comment type="caution">
    <text evidence="2">The sequence shown here is derived from an EMBL/GenBank/DDBJ whole genome shotgun (WGS) entry which is preliminary data.</text>
</comment>
<keyword evidence="2" id="KW-0548">Nucleotidyltransferase</keyword>
<protein>
    <submittedName>
        <fullName evidence="2">ThiF family adenylyltransferase</fullName>
    </submittedName>
</protein>
<feature type="domain" description="THIF-type NAD/FAD binding fold" evidence="1">
    <location>
        <begin position="21"/>
        <end position="262"/>
    </location>
</feature>
<evidence type="ECO:0000313" key="2">
    <source>
        <dbReference type="EMBL" id="NPD91725.1"/>
    </source>
</evidence>
<dbReference type="InterPro" id="IPR000594">
    <property type="entry name" value="ThiF_NAD_FAD-bd"/>
</dbReference>
<dbReference type="Proteomes" id="UP000714420">
    <property type="component" value="Unassembled WGS sequence"/>
</dbReference>
<dbReference type="Pfam" id="PF00899">
    <property type="entry name" value="ThiF"/>
    <property type="match status" value="1"/>
</dbReference>
<dbReference type="EMBL" id="JABKKF010000003">
    <property type="protein sequence ID" value="NPD91725.1"/>
    <property type="molecule type" value="Genomic_DNA"/>
</dbReference>
<organism evidence="2 3">
    <name type="scientific">Xylanibacter muris</name>
    <dbReference type="NCBI Taxonomy" id="2736290"/>
    <lineage>
        <taxon>Bacteria</taxon>
        <taxon>Pseudomonadati</taxon>
        <taxon>Bacteroidota</taxon>
        <taxon>Bacteroidia</taxon>
        <taxon>Bacteroidales</taxon>
        <taxon>Prevotellaceae</taxon>
        <taxon>Xylanibacter</taxon>
    </lineage>
</organism>
<sequence length="400" mass="45487">MHTDKLYEWGEGVFTLLSWFKQDKVKNAKVLVVGAGALGNEVVKNLTLFGVGRIYVCDFDRIELTNLTRSVLFREEDAYKHAYKSEIAAKRAMEINPQIKVFPIVGNLFSEVGLGLYKDVDVVIGCLDSRIARYLLNRLCMRAGKAWIDGSIENMTGVVKIYAPGVNCYECNLSREEFNHIMLRTGCADVVRTQASAGRVATTPISASIVGAMQAQEAMKIIHMTENEPAPFKTLLGKMWRFEGMTNSINTYKYASWKNNCPAHEQWSDIITCNDLSANMKVGDVLTVLKSVLDVRAVEINMRNNKFIEKIISDRPEKEFKLNIPESKLEETIQSDEELRKLSYRTVFHKCFYENIDEDFPFKELTLKEIGIPLYDIIQVSTEKGVKYVELSKDAEYYGL</sequence>
<name>A0ABX2ALR6_9BACT</name>
<evidence type="ECO:0000259" key="1">
    <source>
        <dbReference type="Pfam" id="PF00899"/>
    </source>
</evidence>
<dbReference type="InterPro" id="IPR045886">
    <property type="entry name" value="ThiF/MoeB/HesA"/>
</dbReference>